<dbReference type="FunFam" id="3.40.50.1820:FF:000072">
    <property type="entry name" value="Serine carboxypeptidase-like 19"/>
    <property type="match status" value="1"/>
</dbReference>
<dbReference type="SUPFAM" id="SSF53474">
    <property type="entry name" value="alpha/beta-Hydrolases"/>
    <property type="match status" value="1"/>
</dbReference>
<dbReference type="Proteomes" id="UP000631114">
    <property type="component" value="Unassembled WGS sequence"/>
</dbReference>
<comment type="similarity">
    <text evidence="1">Belongs to the peptidase S10 family.</text>
</comment>
<dbReference type="InterPro" id="IPR029058">
    <property type="entry name" value="AB_hydrolase_fold"/>
</dbReference>
<evidence type="ECO:0000313" key="2">
    <source>
        <dbReference type="EMBL" id="KAF9593332.1"/>
    </source>
</evidence>
<dbReference type="PRINTS" id="PR00724">
    <property type="entry name" value="CRBOXYPTASEC"/>
</dbReference>
<dbReference type="Gene3D" id="3.40.50.1820">
    <property type="entry name" value="alpha/beta hydrolase"/>
    <property type="match status" value="1"/>
</dbReference>
<dbReference type="PANTHER" id="PTHR11802:SF29">
    <property type="entry name" value="SERINE CARBOXYPEPTIDASE-LIKE 19"/>
    <property type="match status" value="1"/>
</dbReference>
<gene>
    <name evidence="2" type="ORF">IFM89_021501</name>
</gene>
<name>A0A835LI46_9MAGN</name>
<dbReference type="GO" id="GO:0016747">
    <property type="term" value="F:acyltransferase activity, transferring groups other than amino-acyl groups"/>
    <property type="evidence" value="ECO:0007669"/>
    <property type="project" value="TreeGrafter"/>
</dbReference>
<reference evidence="2 3" key="1">
    <citation type="submission" date="2020-10" db="EMBL/GenBank/DDBJ databases">
        <title>The Coptis chinensis genome and diversification of protoberbering-type alkaloids.</title>
        <authorList>
            <person name="Wang B."/>
            <person name="Shu S."/>
            <person name="Song C."/>
            <person name="Liu Y."/>
        </authorList>
    </citation>
    <scope>NUCLEOTIDE SEQUENCE [LARGE SCALE GENOMIC DNA]</scope>
    <source>
        <strain evidence="2">HL-2020</strain>
        <tissue evidence="2">Leaf</tissue>
    </source>
</reference>
<keyword evidence="3" id="KW-1185">Reference proteome</keyword>
<dbReference type="GO" id="GO:0006508">
    <property type="term" value="P:proteolysis"/>
    <property type="evidence" value="ECO:0007669"/>
    <property type="project" value="InterPro"/>
</dbReference>
<dbReference type="OrthoDB" id="443318at2759"/>
<comment type="caution">
    <text evidence="2">The sequence shown here is derived from an EMBL/GenBank/DDBJ whole genome shotgun (WGS) entry which is preliminary data.</text>
</comment>
<dbReference type="PANTHER" id="PTHR11802">
    <property type="entry name" value="SERINE PROTEASE FAMILY S10 SERINE CARBOXYPEPTIDASE"/>
    <property type="match status" value="1"/>
</dbReference>
<dbReference type="Pfam" id="PF00450">
    <property type="entry name" value="Peptidase_S10"/>
    <property type="match status" value="1"/>
</dbReference>
<dbReference type="GO" id="GO:0019748">
    <property type="term" value="P:secondary metabolic process"/>
    <property type="evidence" value="ECO:0007669"/>
    <property type="project" value="TreeGrafter"/>
</dbReference>
<accession>A0A835LI46</accession>
<evidence type="ECO:0000313" key="3">
    <source>
        <dbReference type="Proteomes" id="UP000631114"/>
    </source>
</evidence>
<dbReference type="EMBL" id="JADFTS010000008">
    <property type="protein sequence ID" value="KAF9593332.1"/>
    <property type="molecule type" value="Genomic_DNA"/>
</dbReference>
<dbReference type="AlphaFoldDB" id="A0A835LI46"/>
<proteinExistence type="inferred from homology"/>
<evidence type="ECO:0000256" key="1">
    <source>
        <dbReference type="ARBA" id="ARBA00009431"/>
    </source>
</evidence>
<dbReference type="InterPro" id="IPR001563">
    <property type="entry name" value="Peptidase_S10"/>
</dbReference>
<dbReference type="GO" id="GO:0004185">
    <property type="term" value="F:serine-type carboxypeptidase activity"/>
    <property type="evidence" value="ECO:0007669"/>
    <property type="project" value="InterPro"/>
</dbReference>
<evidence type="ECO:0008006" key="4">
    <source>
        <dbReference type="Google" id="ProtNLM"/>
    </source>
</evidence>
<protein>
    <recommendedName>
        <fullName evidence="4">Serine carboxypeptidase-like 19</fullName>
    </recommendedName>
</protein>
<sequence>MAEWCHLSRKNVLPIFRVLLLVVLVLTWSGAAVSSGFTVRSLPGFKGPLPFHLETGYVGVGEGGDVQLFYYFVHSERNPKEDPLVLWLVGGPRCTALYGITYEIGPLHFKTADSNSSLPNLVLNPDSWTQVVNMIFLDAPVGTGFSYWRTAERFLISDTISARHTNQFLQNWLTDHPQFLSNPLYIGGDSYAGVVNPVIVEELINGIEAAKEPQFNFKGYFLGNPLTSPYLENDAQVPFAHRMGLISDELYEASPLLWYNDIIHTTFDMKILCFQCLTGINNYHILEPSCYTMFSPEPKVSRRSRRSLASIGKYKYPSFHSCRIHKDLFQWNDICNCEGKRLPLNLRGGGHTAAEYKPKESFAMFKRWIDYNPL</sequence>
<organism evidence="2 3">
    <name type="scientific">Coptis chinensis</name>
    <dbReference type="NCBI Taxonomy" id="261450"/>
    <lineage>
        <taxon>Eukaryota</taxon>
        <taxon>Viridiplantae</taxon>
        <taxon>Streptophyta</taxon>
        <taxon>Embryophyta</taxon>
        <taxon>Tracheophyta</taxon>
        <taxon>Spermatophyta</taxon>
        <taxon>Magnoliopsida</taxon>
        <taxon>Ranunculales</taxon>
        <taxon>Ranunculaceae</taxon>
        <taxon>Coptidoideae</taxon>
        <taxon>Coptis</taxon>
    </lineage>
</organism>